<evidence type="ECO:0008006" key="3">
    <source>
        <dbReference type="Google" id="ProtNLM"/>
    </source>
</evidence>
<reference evidence="1 2" key="1">
    <citation type="submission" date="2019-09" db="EMBL/GenBank/DDBJ databases">
        <title>Genomes of family Cryomorphaceae.</title>
        <authorList>
            <person name="Bowman J.P."/>
        </authorList>
    </citation>
    <scope>NUCLEOTIDE SEQUENCE [LARGE SCALE GENOMIC DNA]</scope>
    <source>
        <strain evidence="1 2">LMG 25704</strain>
    </source>
</reference>
<proteinExistence type="predicted"/>
<comment type="caution">
    <text evidence="1">The sequence shown here is derived from an EMBL/GenBank/DDBJ whole genome shotgun (WGS) entry which is preliminary data.</text>
</comment>
<accession>A0A6N6RDU2</accession>
<dbReference type="AlphaFoldDB" id="A0A6N6RDU2"/>
<evidence type="ECO:0000313" key="1">
    <source>
        <dbReference type="EMBL" id="KAB2807698.1"/>
    </source>
</evidence>
<dbReference type="Proteomes" id="UP000468650">
    <property type="component" value="Unassembled WGS sequence"/>
</dbReference>
<evidence type="ECO:0000313" key="2">
    <source>
        <dbReference type="Proteomes" id="UP000468650"/>
    </source>
</evidence>
<keyword evidence="2" id="KW-1185">Reference proteome</keyword>
<protein>
    <recommendedName>
        <fullName evidence="3">DUF4375 domain-containing protein</fullName>
    </recommendedName>
</protein>
<dbReference type="OrthoDB" id="885203at2"/>
<organism evidence="1 2">
    <name type="scientific">Phaeocystidibacter luteus</name>
    <dbReference type="NCBI Taxonomy" id="911197"/>
    <lineage>
        <taxon>Bacteria</taxon>
        <taxon>Pseudomonadati</taxon>
        <taxon>Bacteroidota</taxon>
        <taxon>Flavobacteriia</taxon>
        <taxon>Flavobacteriales</taxon>
        <taxon>Phaeocystidibacteraceae</taxon>
        <taxon>Phaeocystidibacter</taxon>
    </lineage>
</organism>
<name>A0A6N6RDU2_9FLAO</name>
<dbReference type="RefSeq" id="WP_151668039.1">
    <property type="nucleotide sequence ID" value="NZ_WBVO01000010.1"/>
</dbReference>
<dbReference type="EMBL" id="WBVO01000010">
    <property type="protein sequence ID" value="KAB2807698.1"/>
    <property type="molecule type" value="Genomic_DNA"/>
</dbReference>
<sequence>MKDGYQFITQPDGTSREIDWEELNQLKKDILWLYDENFGEKYGVFVPEYSFRSNYWEYLTLNGDKWFQEDEKAFYRTGCLIILLYFCIEYIDIEAGNQRVFERSTLPEIISYVNGFQPNTEIEKSIKEKVLLGLEISLSMTPENLRDSDFEHERTAEFYNGSHELTDRVIRKYYEEILRK</sequence>
<gene>
    <name evidence="1" type="ORF">F8C67_11700</name>
</gene>